<dbReference type="Pfam" id="PF04235">
    <property type="entry name" value="DUF418"/>
    <property type="match status" value="1"/>
</dbReference>
<proteinExistence type="predicted"/>
<name>A0AAP8QFV0_BRELA</name>
<evidence type="ECO:0000313" key="2">
    <source>
        <dbReference type="EMBL" id="PPB10725.1"/>
    </source>
</evidence>
<sequence>MALWLWILQVVASFWYLRYFSCGPLERLLRMWTYFSWSRKPTPRIASTISMKKTG</sequence>
<evidence type="ECO:0000259" key="1">
    <source>
        <dbReference type="Pfam" id="PF04235"/>
    </source>
</evidence>
<dbReference type="AlphaFoldDB" id="A0AAP8QFV0"/>
<feature type="domain" description="DUF418" evidence="1">
    <location>
        <begin position="2"/>
        <end position="35"/>
    </location>
</feature>
<comment type="caution">
    <text evidence="2">The sequence shown here is derived from an EMBL/GenBank/DDBJ whole genome shotgun (WGS) entry which is preliminary data.</text>
</comment>
<dbReference type="RefSeq" id="WP_104030772.1">
    <property type="nucleotide sequence ID" value="NZ_JARMDU010000023.1"/>
</dbReference>
<organism evidence="2 3">
    <name type="scientific">Brevibacillus laterosporus</name>
    <name type="common">Bacillus laterosporus</name>
    <dbReference type="NCBI Taxonomy" id="1465"/>
    <lineage>
        <taxon>Bacteria</taxon>
        <taxon>Bacillati</taxon>
        <taxon>Bacillota</taxon>
        <taxon>Bacilli</taxon>
        <taxon>Bacillales</taxon>
        <taxon>Paenibacillaceae</taxon>
        <taxon>Brevibacillus</taxon>
    </lineage>
</organism>
<protein>
    <recommendedName>
        <fullName evidence="1">DUF418 domain-containing protein</fullName>
    </recommendedName>
</protein>
<gene>
    <name evidence="2" type="ORF">C4A77_03610</name>
</gene>
<evidence type="ECO:0000313" key="3">
    <source>
        <dbReference type="Proteomes" id="UP000239759"/>
    </source>
</evidence>
<dbReference type="EMBL" id="PRKQ01000003">
    <property type="protein sequence ID" value="PPB10725.1"/>
    <property type="molecule type" value="Genomic_DNA"/>
</dbReference>
<accession>A0AAP8QFV0</accession>
<reference evidence="2 3" key="1">
    <citation type="submission" date="2018-02" db="EMBL/GenBank/DDBJ databases">
        <title>Comparative analysis of genomes of three Brevibacillus laterosporus strains producers of potent antimicrobials isolated from silage.</title>
        <authorList>
            <person name="Kojic M."/>
            <person name="Miljkovic M."/>
            <person name="Studholme D."/>
            <person name="Filipic B."/>
        </authorList>
    </citation>
    <scope>NUCLEOTIDE SEQUENCE [LARGE SCALE GENOMIC DNA]</scope>
    <source>
        <strain evidence="2 3">BGSP11</strain>
    </source>
</reference>
<dbReference type="InterPro" id="IPR007349">
    <property type="entry name" value="DUF418"/>
</dbReference>
<dbReference type="Proteomes" id="UP000239759">
    <property type="component" value="Unassembled WGS sequence"/>
</dbReference>